<dbReference type="OrthoDB" id="9810372at2"/>
<dbReference type="SUPFAM" id="SSF53067">
    <property type="entry name" value="Actin-like ATPase domain"/>
    <property type="match status" value="1"/>
</dbReference>
<dbReference type="EMBL" id="NAAD01000003">
    <property type="protein sequence ID" value="ORJ62488.1"/>
    <property type="molecule type" value="Genomic_DNA"/>
</dbReference>
<dbReference type="NCBIfam" id="NF045942">
    <property type="entry name" value="PolPhglucPhase"/>
    <property type="match status" value="1"/>
</dbReference>
<proteinExistence type="predicted"/>
<dbReference type="Pfam" id="PF00480">
    <property type="entry name" value="ROK"/>
    <property type="match status" value="1"/>
</dbReference>
<comment type="caution">
    <text evidence="1">The sequence shown here is derived from an EMBL/GenBank/DDBJ whole genome shotgun (WGS) entry which is preliminary data.</text>
</comment>
<dbReference type="InterPro" id="IPR043129">
    <property type="entry name" value="ATPase_NBD"/>
</dbReference>
<dbReference type="CDD" id="cd24058">
    <property type="entry name" value="ASKHA_NBD_ROK_PPGK"/>
    <property type="match status" value="1"/>
</dbReference>
<keyword evidence="1" id="KW-0418">Kinase</keyword>
<keyword evidence="2" id="KW-1185">Reference proteome</keyword>
<evidence type="ECO:0000313" key="2">
    <source>
        <dbReference type="Proteomes" id="UP000193136"/>
    </source>
</evidence>
<accession>A0A1X0YBE0</accession>
<dbReference type="STRING" id="1969733.B5V00_04165"/>
<gene>
    <name evidence="1" type="ORF">B5V00_04165</name>
</gene>
<dbReference type="AlphaFoldDB" id="A0A1X0YBE0"/>
<organism evidence="1 2">
    <name type="scientific">Geothermobacter hydrogeniphilus</name>
    <dbReference type="NCBI Taxonomy" id="1969733"/>
    <lineage>
        <taxon>Bacteria</taxon>
        <taxon>Pseudomonadati</taxon>
        <taxon>Thermodesulfobacteriota</taxon>
        <taxon>Desulfuromonadia</taxon>
        <taxon>Desulfuromonadales</taxon>
        <taxon>Geothermobacteraceae</taxon>
        <taxon>Geothermobacter</taxon>
    </lineage>
</organism>
<dbReference type="RefSeq" id="WP_085009501.1">
    <property type="nucleotide sequence ID" value="NZ_NAAD01000003.1"/>
</dbReference>
<dbReference type="PANTHER" id="PTHR18964">
    <property type="entry name" value="ROK (REPRESSOR, ORF, KINASE) FAMILY"/>
    <property type="match status" value="1"/>
</dbReference>
<reference evidence="1 2" key="1">
    <citation type="submission" date="2017-03" db="EMBL/GenBank/DDBJ databases">
        <title>Genome sequence of Geothermobacter sp. EPR-M, Deep-Sea Iron Reducer.</title>
        <authorList>
            <person name="Tully B."/>
            <person name="Savalia P."/>
            <person name="Abuyen K."/>
            <person name="Baughan C."/>
            <person name="Romero E."/>
            <person name="Ronkowski C."/>
            <person name="Torres B."/>
            <person name="Tremblay J."/>
            <person name="Trujillo A."/>
            <person name="Tyler M."/>
            <person name="Perez-Rodriguez I."/>
            <person name="Amend J."/>
        </authorList>
    </citation>
    <scope>NUCLEOTIDE SEQUENCE [LARGE SCALE GENOMIC DNA]</scope>
    <source>
        <strain evidence="1 2">EPR-M</strain>
    </source>
</reference>
<name>A0A1X0YBE0_9BACT</name>
<dbReference type="GO" id="GO:0016301">
    <property type="term" value="F:kinase activity"/>
    <property type="evidence" value="ECO:0007669"/>
    <property type="project" value="UniProtKB-KW"/>
</dbReference>
<dbReference type="InterPro" id="IPR000600">
    <property type="entry name" value="ROK"/>
</dbReference>
<dbReference type="PANTHER" id="PTHR18964:SF146">
    <property type="entry name" value="POLYPHOSPHATE GLUCOKINASE"/>
    <property type="match status" value="1"/>
</dbReference>
<keyword evidence="1" id="KW-0808">Transferase</keyword>
<sequence length="258" mass="27003">MEILGIDIGGTGIKAAPVDVVGGRLLCKRRRLLTPQPATPAAVVRTVTELVRSFSWSGPIGCGFPAVVRNGVALSAANIDRSWVGADAGALLSEATGCPVRLINDADAAGLAEMRFGAGRGVGGTVIMVTIGTGLGSALFRNGELLPNSELGHLYLADGTMAEHFASARVRKAEGLSWQQWAGRFSLHLQQLERLLNPDLFILGGGGSRKYTEFIDLLKVETPVRVARHFNDAGIVGAALAGCPEALPDRVASGIIQI</sequence>
<dbReference type="Proteomes" id="UP000193136">
    <property type="component" value="Unassembled WGS sequence"/>
</dbReference>
<evidence type="ECO:0000313" key="1">
    <source>
        <dbReference type="EMBL" id="ORJ62488.1"/>
    </source>
</evidence>
<dbReference type="Gene3D" id="3.30.420.40">
    <property type="match status" value="2"/>
</dbReference>
<protein>
    <submittedName>
        <fullName evidence="1">Polyphosphate glucokinase</fullName>
    </submittedName>
</protein>